<dbReference type="Proteomes" id="UP000078540">
    <property type="component" value="Unassembled WGS sequence"/>
</dbReference>
<evidence type="ECO:0000313" key="2">
    <source>
        <dbReference type="Proteomes" id="UP000078540"/>
    </source>
</evidence>
<keyword evidence="2" id="KW-1185">Reference proteome</keyword>
<reference evidence="1 2" key="1">
    <citation type="submission" date="2015-09" db="EMBL/GenBank/DDBJ databases">
        <title>Atta colombica WGS genome.</title>
        <authorList>
            <person name="Nygaard S."/>
            <person name="Hu H."/>
            <person name="Boomsma J."/>
            <person name="Zhang G."/>
        </authorList>
    </citation>
    <scope>NUCLEOTIDE SEQUENCE [LARGE SCALE GENOMIC DNA]</scope>
    <source>
        <strain evidence="1">Treedump-2</strain>
        <tissue evidence="1">Whole body</tissue>
    </source>
</reference>
<name>A0A195BL97_9HYME</name>
<dbReference type="AlphaFoldDB" id="A0A195BL97"/>
<evidence type="ECO:0000313" key="1">
    <source>
        <dbReference type="EMBL" id="KYM85452.1"/>
    </source>
</evidence>
<organism evidence="1 2">
    <name type="scientific">Atta colombica</name>
    <dbReference type="NCBI Taxonomy" id="520822"/>
    <lineage>
        <taxon>Eukaryota</taxon>
        <taxon>Metazoa</taxon>
        <taxon>Ecdysozoa</taxon>
        <taxon>Arthropoda</taxon>
        <taxon>Hexapoda</taxon>
        <taxon>Insecta</taxon>
        <taxon>Pterygota</taxon>
        <taxon>Neoptera</taxon>
        <taxon>Endopterygota</taxon>
        <taxon>Hymenoptera</taxon>
        <taxon>Apocrita</taxon>
        <taxon>Aculeata</taxon>
        <taxon>Formicoidea</taxon>
        <taxon>Formicidae</taxon>
        <taxon>Myrmicinae</taxon>
        <taxon>Atta</taxon>
    </lineage>
</organism>
<protein>
    <submittedName>
        <fullName evidence="1">Uncharacterized protein</fullName>
    </submittedName>
</protein>
<gene>
    <name evidence="1" type="ORF">ALC53_04695</name>
</gene>
<dbReference type="EMBL" id="KQ976453">
    <property type="protein sequence ID" value="KYM85452.1"/>
    <property type="molecule type" value="Genomic_DNA"/>
</dbReference>
<accession>A0A195BL97</accession>
<proteinExistence type="predicted"/>
<sequence>MCDSNYSIVNGDSTALRNFAAQFPISQKMHIKYSDDIIISLEDTDYVLPSVPLHVIDASRHKPQPSSKLHRHQGRCDRFGFQNYVIYIWSSELYADPIPYIIEVSRRKLSLLSSKLRRHQAYLNDTIIYLDNLKRVIYNRLYVIVFLSYKPQSEWKLSSDVSEEHLYDASDKY</sequence>